<evidence type="ECO:0000256" key="6">
    <source>
        <dbReference type="SAM" id="Phobius"/>
    </source>
</evidence>
<name>F0XR04_GROCL</name>
<dbReference type="GeneID" id="25976017"/>
<keyword evidence="8" id="KW-1185">Reference proteome</keyword>
<evidence type="ECO:0000256" key="5">
    <source>
        <dbReference type="ARBA" id="ARBA00023136"/>
    </source>
</evidence>
<feature type="transmembrane region" description="Helical" evidence="6">
    <location>
        <begin position="45"/>
        <end position="68"/>
    </location>
</feature>
<accession>F0XR04</accession>
<keyword evidence="3 6" id="KW-0812">Transmembrane</keyword>
<dbReference type="eggNOG" id="KOG2533">
    <property type="taxonomic scope" value="Eukaryota"/>
</dbReference>
<dbReference type="GO" id="GO:0016020">
    <property type="term" value="C:membrane"/>
    <property type="evidence" value="ECO:0007669"/>
    <property type="project" value="UniProtKB-SubCell"/>
</dbReference>
<sequence>MWYRTEEHASRALIWQASEYILTICTQLMMYTIAKHAEYHNGLAAWRAISLFLGAATMVGAVACFFVLGTPGEVRWLSKEEKRMALARVAENKSGHDTTGVKWSWPQVAEAFKDPQMWFSFLNAFLNNVPNGTLIYESFGFNTWETILYGLPRNVPSNVAGGTKKTVVSSMTFIGYCAGNMVGSQVFKTNDAPRYVKGTVACCVALGLEAIVLLLWRLWYMYENRRRDIAAAESGISKEEQERLGREMGEQDMTDWENPHFRYSM</sequence>
<dbReference type="RefSeq" id="XP_014169394.1">
    <property type="nucleotide sequence ID" value="XM_014313919.1"/>
</dbReference>
<protein>
    <submittedName>
        <fullName evidence="7">Allantoate permease</fullName>
    </submittedName>
</protein>
<feature type="transmembrane region" description="Helical" evidence="6">
    <location>
        <begin position="12"/>
        <end position="33"/>
    </location>
</feature>
<dbReference type="GO" id="GO:0022857">
    <property type="term" value="F:transmembrane transporter activity"/>
    <property type="evidence" value="ECO:0007669"/>
    <property type="project" value="TreeGrafter"/>
</dbReference>
<dbReference type="PANTHER" id="PTHR43791:SF7">
    <property type="entry name" value="MAJOR FACILITATOR SUPERFAMILY (MFS) PROFILE DOMAIN-CONTAINING PROTEIN"/>
    <property type="match status" value="1"/>
</dbReference>
<dbReference type="AlphaFoldDB" id="F0XR04"/>
<evidence type="ECO:0000256" key="4">
    <source>
        <dbReference type="ARBA" id="ARBA00022989"/>
    </source>
</evidence>
<dbReference type="HOGENOM" id="CLU_001265_0_5_1"/>
<dbReference type="Proteomes" id="UP000007796">
    <property type="component" value="Unassembled WGS sequence"/>
</dbReference>
<organism evidence="8">
    <name type="scientific">Grosmannia clavigera (strain kw1407 / UAMH 11150)</name>
    <name type="common">Blue stain fungus</name>
    <name type="synonym">Graphiocladiella clavigera</name>
    <dbReference type="NCBI Taxonomy" id="655863"/>
    <lineage>
        <taxon>Eukaryota</taxon>
        <taxon>Fungi</taxon>
        <taxon>Dikarya</taxon>
        <taxon>Ascomycota</taxon>
        <taxon>Pezizomycotina</taxon>
        <taxon>Sordariomycetes</taxon>
        <taxon>Sordariomycetidae</taxon>
        <taxon>Ophiostomatales</taxon>
        <taxon>Ophiostomataceae</taxon>
        <taxon>Leptographium</taxon>
    </lineage>
</organism>
<dbReference type="InterPro" id="IPR036259">
    <property type="entry name" value="MFS_trans_sf"/>
</dbReference>
<evidence type="ECO:0000256" key="1">
    <source>
        <dbReference type="ARBA" id="ARBA00004141"/>
    </source>
</evidence>
<dbReference type="OrthoDB" id="6730379at2759"/>
<evidence type="ECO:0000313" key="7">
    <source>
        <dbReference type="EMBL" id="EFW99979.1"/>
    </source>
</evidence>
<dbReference type="InParanoid" id="F0XR04"/>
<dbReference type="SUPFAM" id="SSF103473">
    <property type="entry name" value="MFS general substrate transporter"/>
    <property type="match status" value="1"/>
</dbReference>
<evidence type="ECO:0000313" key="8">
    <source>
        <dbReference type="Proteomes" id="UP000007796"/>
    </source>
</evidence>
<evidence type="ECO:0000256" key="3">
    <source>
        <dbReference type="ARBA" id="ARBA00022692"/>
    </source>
</evidence>
<gene>
    <name evidence="7" type="ORF">CMQ_297</name>
</gene>
<comment type="subcellular location">
    <subcellularLocation>
        <location evidence="1">Membrane</location>
        <topology evidence="1">Multi-pass membrane protein</topology>
    </subcellularLocation>
</comment>
<keyword evidence="2" id="KW-0813">Transport</keyword>
<evidence type="ECO:0000256" key="2">
    <source>
        <dbReference type="ARBA" id="ARBA00022448"/>
    </source>
</evidence>
<reference evidence="7 8" key="1">
    <citation type="journal article" date="2011" name="Proc. Natl. Acad. Sci. U.S.A.">
        <title>Genome and transcriptome analyses of the mountain pine beetle-fungal symbiont Grosmannia clavigera, a lodgepole pine pathogen.</title>
        <authorList>
            <person name="DiGuistini S."/>
            <person name="Wang Y."/>
            <person name="Liao N.Y."/>
            <person name="Taylor G."/>
            <person name="Tanguay P."/>
            <person name="Feau N."/>
            <person name="Henrissat B."/>
            <person name="Chan S.K."/>
            <person name="Hesse-Orce U."/>
            <person name="Alamouti S.M."/>
            <person name="Tsui C.K.M."/>
            <person name="Docking R.T."/>
            <person name="Levasseur A."/>
            <person name="Haridas S."/>
            <person name="Robertson G."/>
            <person name="Birol I."/>
            <person name="Holt R.A."/>
            <person name="Marra M.A."/>
            <person name="Hamelin R.C."/>
            <person name="Hirst M."/>
            <person name="Jones S.J.M."/>
            <person name="Bohlmann J."/>
            <person name="Breuil C."/>
        </authorList>
    </citation>
    <scope>NUCLEOTIDE SEQUENCE [LARGE SCALE GENOMIC DNA]</scope>
    <source>
        <strain evidence="8">kw1407 / UAMH 11150</strain>
    </source>
</reference>
<keyword evidence="5 6" id="KW-0472">Membrane</keyword>
<dbReference type="PANTHER" id="PTHR43791">
    <property type="entry name" value="PERMEASE-RELATED"/>
    <property type="match status" value="1"/>
</dbReference>
<proteinExistence type="predicted"/>
<dbReference type="EMBL" id="GL629807">
    <property type="protein sequence ID" value="EFW99979.1"/>
    <property type="molecule type" value="Genomic_DNA"/>
</dbReference>
<dbReference type="Gene3D" id="1.20.1250.20">
    <property type="entry name" value="MFS general substrate transporter like domains"/>
    <property type="match status" value="1"/>
</dbReference>
<keyword evidence="4 6" id="KW-1133">Transmembrane helix</keyword>
<feature type="transmembrane region" description="Helical" evidence="6">
    <location>
        <begin position="198"/>
        <end position="219"/>
    </location>
</feature>